<dbReference type="Ensembl" id="ENSLLET00000013553.1">
    <property type="protein sequence ID" value="ENSLLEP00000013042.1"/>
    <property type="gene ID" value="ENSLLEG00000008246.1"/>
</dbReference>
<evidence type="ECO:0000256" key="3">
    <source>
        <dbReference type="ARBA" id="ARBA00022723"/>
    </source>
</evidence>
<dbReference type="PROSITE" id="PS00497">
    <property type="entry name" value="TYROSINASE_1"/>
    <property type="match status" value="1"/>
</dbReference>
<dbReference type="OrthoDB" id="6132182at2759"/>
<reference evidence="8" key="2">
    <citation type="submission" date="2025-09" db="UniProtKB">
        <authorList>
            <consortium name="Ensembl"/>
        </authorList>
    </citation>
    <scope>IDENTIFICATION</scope>
</reference>
<dbReference type="GO" id="GO:0033162">
    <property type="term" value="C:melanosome membrane"/>
    <property type="evidence" value="ECO:0007669"/>
    <property type="project" value="UniProtKB-SubCell"/>
</dbReference>
<proteinExistence type="inferred from homology"/>
<dbReference type="Pfam" id="PF00264">
    <property type="entry name" value="Tyrosinase"/>
    <property type="match status" value="1"/>
</dbReference>
<keyword evidence="4" id="KW-0470">Melanin biosynthesis</keyword>
<dbReference type="Proteomes" id="UP000694569">
    <property type="component" value="Unplaced"/>
</dbReference>
<dbReference type="GO" id="GO:0043473">
    <property type="term" value="P:pigmentation"/>
    <property type="evidence" value="ECO:0007669"/>
    <property type="project" value="TreeGrafter"/>
</dbReference>
<dbReference type="SUPFAM" id="SSF48056">
    <property type="entry name" value="Di-copper centre-containing domain"/>
    <property type="match status" value="1"/>
</dbReference>
<comment type="subcellular location">
    <subcellularLocation>
        <location evidence="1">Melanosome membrane</location>
        <topology evidence="1">Single-pass type I membrane protein</topology>
    </subcellularLocation>
</comment>
<dbReference type="GO" id="GO:0046872">
    <property type="term" value="F:metal ion binding"/>
    <property type="evidence" value="ECO:0007669"/>
    <property type="project" value="UniProtKB-KW"/>
</dbReference>
<keyword evidence="9" id="KW-1185">Reference proteome</keyword>
<keyword evidence="5" id="KW-1133">Transmembrane helix</keyword>
<comment type="similarity">
    <text evidence="2">Belongs to the tyrosinase family.</text>
</comment>
<reference evidence="8" key="1">
    <citation type="submission" date="2025-08" db="UniProtKB">
        <authorList>
            <consortium name="Ensembl"/>
        </authorList>
    </citation>
    <scope>IDENTIFICATION</scope>
</reference>
<accession>A0A8C5MJJ7</accession>
<evidence type="ECO:0000256" key="2">
    <source>
        <dbReference type="ARBA" id="ARBA00009928"/>
    </source>
</evidence>
<dbReference type="GO" id="GO:0042438">
    <property type="term" value="P:melanin biosynthetic process"/>
    <property type="evidence" value="ECO:0007669"/>
    <property type="project" value="UniProtKB-KW"/>
</dbReference>
<organism evidence="8 9">
    <name type="scientific">Leptobrachium leishanense</name>
    <name type="common">Leishan spiny toad</name>
    <dbReference type="NCBI Taxonomy" id="445787"/>
    <lineage>
        <taxon>Eukaryota</taxon>
        <taxon>Metazoa</taxon>
        <taxon>Chordata</taxon>
        <taxon>Craniata</taxon>
        <taxon>Vertebrata</taxon>
        <taxon>Euteleostomi</taxon>
        <taxon>Amphibia</taxon>
        <taxon>Batrachia</taxon>
        <taxon>Anura</taxon>
        <taxon>Pelobatoidea</taxon>
        <taxon>Megophryidae</taxon>
        <taxon>Leptobrachium</taxon>
    </lineage>
</organism>
<feature type="transmembrane region" description="Helical" evidence="5">
    <location>
        <begin position="55"/>
        <end position="75"/>
    </location>
</feature>
<dbReference type="GeneTree" id="ENSGT00940000155336"/>
<dbReference type="PROSITE" id="PS00498">
    <property type="entry name" value="TYROSINASE_2"/>
    <property type="match status" value="1"/>
</dbReference>
<evidence type="ECO:0000256" key="4">
    <source>
        <dbReference type="ARBA" id="ARBA00023101"/>
    </source>
</evidence>
<evidence type="ECO:0000259" key="7">
    <source>
        <dbReference type="PROSITE" id="PS00498"/>
    </source>
</evidence>
<feature type="domain" description="Tyrosinase copper-binding" evidence="6">
    <location>
        <begin position="248"/>
        <end position="265"/>
    </location>
</feature>
<keyword evidence="5" id="KW-0812">Transmembrane</keyword>
<dbReference type="InterPro" id="IPR008922">
    <property type="entry name" value="Di-copper_centre_dom_sf"/>
</dbReference>
<name>A0A8C5MJJ7_9ANUR</name>
<evidence type="ECO:0000259" key="6">
    <source>
        <dbReference type="PROSITE" id="PS00497"/>
    </source>
</evidence>
<dbReference type="InterPro" id="IPR002227">
    <property type="entry name" value="Tyrosinase_Cu-bd"/>
</dbReference>
<sequence>MSRVSNRDCLHLVAKNRYYQQQDLTQRYNRKSHDAGHCDFWECVRFKQRLKSRTVIMLSVFLLLVLCTGTIYSQLPRVCTTPEALRNGTCCPFFEGSECGSKSNRGLCLPWEKPSSYSPEYNDERLFWPRGFFISTCECFGTYGGFDCGGCLYGYHGEKCNNKTNPLPRREIRELSFVERKRFFSYLALAKITKSKDYVILYTGNRFRRETYKFLDASIYDIFSWIHYYSMKVVIKNDTFDDSVNYAHRGPAFIVWHRLLLLFFEREIQNLTGDEDFRLPYYDWSKDETCTICNDDFVGSTDMDGNIGKLSHFASWKVFCSGYNYEDAYCRVAAFPHQMETLLRKPGANPQANKLPSYEDVEHTLNFSVYDTEPFNSLSIHSFRNALEGFIKPSDGETPENNMHNLFHAYIGGTISQVAISASDPLFILHHSYIDKITERWIRKYNASPKSYPSNDNPGHAPRECVTPFLPCFFNEALIDISTVFGYTYSNLNQSEPAEEPSVNGYYWPVNYGGCRPGIKLCEWMTKGPREDFPDWYIDLQRDPDSLADIFRKDSCGHREATTHGSLHGEA</sequence>
<evidence type="ECO:0000256" key="1">
    <source>
        <dbReference type="ARBA" id="ARBA00004573"/>
    </source>
</evidence>
<dbReference type="GO" id="GO:0004503">
    <property type="term" value="F:tyrosinase activity"/>
    <property type="evidence" value="ECO:0007669"/>
    <property type="project" value="TreeGrafter"/>
</dbReference>
<dbReference type="PANTHER" id="PTHR11474">
    <property type="entry name" value="TYROSINASE FAMILY MEMBER"/>
    <property type="match status" value="1"/>
</dbReference>
<dbReference type="Gene3D" id="1.10.1280.10">
    <property type="entry name" value="Di-copper center containing domain from catechol oxidase"/>
    <property type="match status" value="1"/>
</dbReference>
<evidence type="ECO:0000256" key="5">
    <source>
        <dbReference type="SAM" id="Phobius"/>
    </source>
</evidence>
<protein>
    <recommendedName>
        <fullName evidence="6 7">Tyrosinase copper-binding domain-containing protein</fullName>
    </recommendedName>
</protein>
<dbReference type="InterPro" id="IPR050316">
    <property type="entry name" value="Tyrosinase/Hemocyanin"/>
</dbReference>
<feature type="domain" description="Tyrosinase copper-binding" evidence="7">
    <location>
        <begin position="424"/>
        <end position="435"/>
    </location>
</feature>
<evidence type="ECO:0000313" key="9">
    <source>
        <dbReference type="Proteomes" id="UP000694569"/>
    </source>
</evidence>
<keyword evidence="5" id="KW-0472">Membrane</keyword>
<dbReference type="AlphaFoldDB" id="A0A8C5MJJ7"/>
<keyword evidence="3" id="KW-0479">Metal-binding</keyword>
<dbReference type="PRINTS" id="PR00092">
    <property type="entry name" value="TYROSINASE"/>
</dbReference>
<evidence type="ECO:0000313" key="8">
    <source>
        <dbReference type="Ensembl" id="ENSLLEP00000013042.1"/>
    </source>
</evidence>
<dbReference type="PANTHER" id="PTHR11474:SF132">
    <property type="entry name" value="TYROSINASE-LIKE"/>
    <property type="match status" value="1"/>
</dbReference>